<keyword evidence="1" id="KW-1133">Transmembrane helix</keyword>
<dbReference type="Proteomes" id="UP000269143">
    <property type="component" value="Segment"/>
</dbReference>
<name>A0A3B8DIW7_9CAUD</name>
<organism evidence="2 3">
    <name type="scientific">Proteus phage Stubb</name>
    <dbReference type="NCBI Taxonomy" id="2315597"/>
    <lineage>
        <taxon>Viruses</taxon>
        <taxon>Duplodnaviria</taxon>
        <taxon>Heunggongvirae</taxon>
        <taxon>Uroviricota</taxon>
        <taxon>Caudoviricetes</taxon>
        <taxon>Demerecviridae</taxon>
        <taxon>Novosibvirus</taxon>
        <taxon>Novosibvirus stubb</taxon>
    </lineage>
</organism>
<sequence length="59" mass="6262">MDTSALVTFISGIVAFINGLYQVSVGYTYNRPYIALLGMVFVILGAGFTGYGAYVLSVS</sequence>
<accession>A0A3B8DIW7</accession>
<evidence type="ECO:0000313" key="3">
    <source>
        <dbReference type="Proteomes" id="UP000269143"/>
    </source>
</evidence>
<feature type="transmembrane region" description="Helical" evidence="1">
    <location>
        <begin position="6"/>
        <end position="27"/>
    </location>
</feature>
<evidence type="ECO:0000313" key="2">
    <source>
        <dbReference type="EMBL" id="AYJ73143.1"/>
    </source>
</evidence>
<keyword evidence="1" id="KW-0812">Transmembrane</keyword>
<evidence type="ECO:0000256" key="1">
    <source>
        <dbReference type="SAM" id="Phobius"/>
    </source>
</evidence>
<feature type="transmembrane region" description="Helical" evidence="1">
    <location>
        <begin position="34"/>
        <end position="56"/>
    </location>
</feature>
<keyword evidence="3" id="KW-1185">Reference proteome</keyword>
<dbReference type="EMBL" id="MH830339">
    <property type="protein sequence ID" value="AYJ73143.1"/>
    <property type="molecule type" value="Genomic_DNA"/>
</dbReference>
<gene>
    <name evidence="2" type="ORF">CPT_Stubb_003</name>
</gene>
<proteinExistence type="predicted"/>
<protein>
    <submittedName>
        <fullName evidence="2">Uncharacterized protein</fullName>
    </submittedName>
</protein>
<reference evidence="3" key="1">
    <citation type="submission" date="2018-09" db="EMBL/GenBank/DDBJ databases">
        <title>Complete genome of Proteus mirabilis phage Stubb.</title>
        <authorList>
            <person name="Bourgeois T.A."/>
            <person name="Lessor L."/>
            <person name="O'Leary C.J."/>
            <person name="Liu M."/>
        </authorList>
    </citation>
    <scope>NUCLEOTIDE SEQUENCE [LARGE SCALE GENOMIC DNA]</scope>
</reference>
<keyword evidence="1" id="KW-0472">Membrane</keyword>